<evidence type="ECO:0000313" key="3">
    <source>
        <dbReference type="Proteomes" id="UP001266305"/>
    </source>
</evidence>
<name>A0ABQ9UNV4_SAGOE</name>
<dbReference type="Proteomes" id="UP001266305">
    <property type="component" value="Unassembled WGS sequence"/>
</dbReference>
<accession>A0ABQ9UNV4</accession>
<protein>
    <submittedName>
        <fullName evidence="2">Uncharacterized protein</fullName>
    </submittedName>
</protein>
<gene>
    <name evidence="2" type="ORF">P7K49_024201</name>
</gene>
<feature type="region of interest" description="Disordered" evidence="1">
    <location>
        <begin position="30"/>
        <end position="65"/>
    </location>
</feature>
<sequence>MAAAAALEAAAPTDTLWGLVHDFVMGQQEGPADQVAAGTADGSARLPHGGQQEGAASALEPGGKGGVRVTLRDWSQGWLVGEHHELQNRNKRILSADAPVAWHPGSGGLPRALTGWNEEEARSRTMGNWRYSAEGFVDPRARES</sequence>
<evidence type="ECO:0000256" key="1">
    <source>
        <dbReference type="SAM" id="MobiDB-lite"/>
    </source>
</evidence>
<comment type="caution">
    <text evidence="2">The sequence shown here is derived from an EMBL/GenBank/DDBJ whole genome shotgun (WGS) entry which is preliminary data.</text>
</comment>
<keyword evidence="3" id="KW-1185">Reference proteome</keyword>
<proteinExistence type="predicted"/>
<dbReference type="EMBL" id="JASSZA010000011">
    <property type="protein sequence ID" value="KAK2098750.1"/>
    <property type="molecule type" value="Genomic_DNA"/>
</dbReference>
<organism evidence="2 3">
    <name type="scientific">Saguinus oedipus</name>
    <name type="common">Cotton-top tamarin</name>
    <name type="synonym">Oedipomidas oedipus</name>
    <dbReference type="NCBI Taxonomy" id="9490"/>
    <lineage>
        <taxon>Eukaryota</taxon>
        <taxon>Metazoa</taxon>
        <taxon>Chordata</taxon>
        <taxon>Craniata</taxon>
        <taxon>Vertebrata</taxon>
        <taxon>Euteleostomi</taxon>
        <taxon>Mammalia</taxon>
        <taxon>Eutheria</taxon>
        <taxon>Euarchontoglires</taxon>
        <taxon>Primates</taxon>
        <taxon>Haplorrhini</taxon>
        <taxon>Platyrrhini</taxon>
        <taxon>Cebidae</taxon>
        <taxon>Callitrichinae</taxon>
        <taxon>Saguinus</taxon>
    </lineage>
</organism>
<evidence type="ECO:0000313" key="2">
    <source>
        <dbReference type="EMBL" id="KAK2098750.1"/>
    </source>
</evidence>
<reference evidence="2 3" key="1">
    <citation type="submission" date="2023-05" db="EMBL/GenBank/DDBJ databases">
        <title>B98-5 Cell Line De Novo Hybrid Assembly: An Optical Mapping Approach.</title>
        <authorList>
            <person name="Kananen K."/>
            <person name="Auerbach J.A."/>
            <person name="Kautto E."/>
            <person name="Blachly J.S."/>
        </authorList>
    </citation>
    <scope>NUCLEOTIDE SEQUENCE [LARGE SCALE GENOMIC DNA]</scope>
    <source>
        <strain evidence="2">B95-8</strain>
        <tissue evidence="2">Cell line</tissue>
    </source>
</reference>